<name>A0AAD9I2P7_9PEZI</name>
<dbReference type="GO" id="GO:0019903">
    <property type="term" value="F:protein phosphatase binding"/>
    <property type="evidence" value="ECO:0007669"/>
    <property type="project" value="InterPro"/>
</dbReference>
<feature type="region of interest" description="Disordered" evidence="3">
    <location>
        <begin position="1010"/>
        <end position="1109"/>
    </location>
</feature>
<dbReference type="Proteomes" id="UP001217918">
    <property type="component" value="Unassembled WGS sequence"/>
</dbReference>
<dbReference type="PANTHER" id="PTHR12634">
    <property type="entry name" value="SIT4 YEAST -ASSOCIATING PROTEIN-RELATED"/>
    <property type="match status" value="1"/>
</dbReference>
<protein>
    <submittedName>
        <fullName evidence="4">Uncharacterized protein</fullName>
    </submittedName>
</protein>
<feature type="compositionally biased region" description="Basic and acidic residues" evidence="3">
    <location>
        <begin position="1341"/>
        <end position="1355"/>
    </location>
</feature>
<dbReference type="PANTHER" id="PTHR12634:SF8">
    <property type="entry name" value="FIERY MOUNTAIN, ISOFORM D"/>
    <property type="match status" value="1"/>
</dbReference>
<evidence type="ECO:0000256" key="3">
    <source>
        <dbReference type="SAM" id="MobiDB-lite"/>
    </source>
</evidence>
<feature type="region of interest" description="Disordered" evidence="3">
    <location>
        <begin position="113"/>
        <end position="132"/>
    </location>
</feature>
<feature type="compositionally biased region" description="Pro residues" evidence="3">
    <location>
        <begin position="978"/>
        <end position="991"/>
    </location>
</feature>
<feature type="compositionally biased region" description="Gly residues" evidence="3">
    <location>
        <begin position="1244"/>
        <end position="1270"/>
    </location>
</feature>
<feature type="compositionally biased region" description="Gly residues" evidence="3">
    <location>
        <begin position="1277"/>
        <end position="1291"/>
    </location>
</feature>
<feature type="compositionally biased region" description="Acidic residues" evidence="3">
    <location>
        <begin position="527"/>
        <end position="537"/>
    </location>
</feature>
<comment type="similarity">
    <text evidence="1">Belongs to the SAPS family.</text>
</comment>
<feature type="region of interest" description="Disordered" evidence="3">
    <location>
        <begin position="967"/>
        <end position="993"/>
    </location>
</feature>
<evidence type="ECO:0000256" key="2">
    <source>
        <dbReference type="ARBA" id="ARBA00023306"/>
    </source>
</evidence>
<reference evidence="4" key="1">
    <citation type="journal article" date="2023" name="Mol. Plant Microbe Interact.">
        <title>Elucidating the Obligate Nature and Biological Capacity of an Invasive Fungal Corn Pathogen.</title>
        <authorList>
            <person name="MacCready J.S."/>
            <person name="Roggenkamp E.M."/>
            <person name="Gdanetz K."/>
            <person name="Chilvers M.I."/>
        </authorList>
    </citation>
    <scope>NUCLEOTIDE SEQUENCE</scope>
    <source>
        <strain evidence="4">PM02</strain>
    </source>
</reference>
<feature type="region of interest" description="Disordered" evidence="3">
    <location>
        <begin position="653"/>
        <end position="718"/>
    </location>
</feature>
<evidence type="ECO:0000313" key="4">
    <source>
        <dbReference type="EMBL" id="KAK2069896.1"/>
    </source>
</evidence>
<evidence type="ECO:0000313" key="5">
    <source>
        <dbReference type="Proteomes" id="UP001217918"/>
    </source>
</evidence>
<feature type="region of interest" description="Disordered" evidence="3">
    <location>
        <begin position="918"/>
        <end position="954"/>
    </location>
</feature>
<feature type="compositionally biased region" description="Gly residues" evidence="3">
    <location>
        <begin position="1387"/>
        <end position="1402"/>
    </location>
</feature>
<evidence type="ECO:0000256" key="1">
    <source>
        <dbReference type="ARBA" id="ARBA00006180"/>
    </source>
</evidence>
<feature type="compositionally biased region" description="Acidic residues" evidence="3">
    <location>
        <begin position="1364"/>
        <end position="1378"/>
    </location>
</feature>
<proteinExistence type="inferred from homology"/>
<feature type="compositionally biased region" description="Acidic residues" evidence="3">
    <location>
        <begin position="583"/>
        <end position="593"/>
    </location>
</feature>
<feature type="compositionally biased region" description="Basic and acidic residues" evidence="3">
    <location>
        <begin position="1305"/>
        <end position="1316"/>
    </location>
</feature>
<dbReference type="GO" id="GO:0005829">
    <property type="term" value="C:cytosol"/>
    <property type="evidence" value="ECO:0007669"/>
    <property type="project" value="TreeGrafter"/>
</dbReference>
<feature type="region of interest" description="Disordered" evidence="3">
    <location>
        <begin position="1383"/>
        <end position="1402"/>
    </location>
</feature>
<feature type="compositionally biased region" description="Polar residues" evidence="3">
    <location>
        <begin position="967"/>
        <end position="976"/>
    </location>
</feature>
<dbReference type="Pfam" id="PF04499">
    <property type="entry name" value="SAPS"/>
    <property type="match status" value="1"/>
</dbReference>
<feature type="region of interest" description="Disordered" evidence="3">
    <location>
        <begin position="1205"/>
        <end position="1378"/>
    </location>
</feature>
<gene>
    <name evidence="4" type="ORF">P8C59_004440</name>
</gene>
<dbReference type="EMBL" id="JAQQPM010000003">
    <property type="protein sequence ID" value="KAK2069896.1"/>
    <property type="molecule type" value="Genomic_DNA"/>
</dbReference>
<keyword evidence="5" id="KW-1185">Reference proteome</keyword>
<feature type="compositionally biased region" description="Acidic residues" evidence="3">
    <location>
        <begin position="619"/>
        <end position="632"/>
    </location>
</feature>
<keyword evidence="2" id="KW-0131">Cell cycle</keyword>
<sequence length="1402" mass="149837">MQLVLISILHLDVKIPSIINRYPERHLHLHPLKTKIAPCAISTAFFSLPCISAIDTIFDKENFQLEELLEESDLIQELKQHNARLIEYLRAPKVLEALLEYVVAPKLEPVAVPENENEDEAGNNGGSSKGVKISLPFARNRASSWATDSPEEDAEKKRNRYAYVAAEILAAENWSMYGAIMQNDDLLRNFWQFLKRPAPLDPLQASYFTKVNEALFDKKTDEMIELLKSMDGVVSDMLCHVDSPMIMDLLLKIISLERTEAGQGIVEWLFVQDLVPMLLSFLEPEHEWATQTAAGDFMKAIITVSANASQNEQTCIGPNELTRQLVSKPCVERLVNFMLRGGNALTVGVGIIIEVIRKNNSDYDPDGPDTSTIPSSRDPIYLGTLLRTFADHVPDFMALMANAPAQQQTMKATFGGQVKPLGFDRFKTCELMAELLHCSNMGLLNEVGSEELIEARDVERQRLRAEGKLTTMRGEEALSLADELTMRISHGPSSPVMEPSAARKLEVTNMSAPEDDGFEEVTHAADEDASGVEDIPELPDFSAASPGMAQAASSATSFLDKDDDDFVDEPLSSPRLHVREVEKEEGDPFEEPDLVVAPLSPTKTETGAPADSEKTTVTDAEEPEKGEEIEPVWEDKPIPIRLLPELEVQARDDKTDASGADTFMSAEDTPAPLFSSPSKSHAVSEPSDDRKVPAAELGETEVESQPQLENPGAPANDEAAVKPVVGDYLKQQFMAHSVVPQIIEFFFACPWNNFLHNVVYDIVQQVSNGPMDRGHNATLAVSLFADADITTQIIAGQAASEESEGGPQKIRLGYMGHLTLISEEVVKFTERHHPELLGDAVLDRVMDPAWIAYVEGPLAATRERDNAILGGVRPEVASMNRAGPPTVGAIGGLQALGSASSALADAGLNGSTELGEAGGSGNGNGIGPFAISAGTTMSGFGSSSDEDEDEETEDDINNEFRAYTDPLQNSSMHSMNPPSIPPPLPPPPPLNVAPSRARLQLAARLAMNKRNAAASEAGRGANGQEGGEPELASSSSSGKFTLPSAGDHRLRNPFTDDEDEEADRNHSSDEEEEEAVDDEYRRRGRPTEAVVDDDDDDDDAGGVGSSGWNRGSWWRGVVRSARRGGRKRASLGTEVSAAVAEVGVMGNVADDMTMGGQRFGDGRDDDSSEEELAMAATAMRARGDEVVDADMDADVDVDVDDEEFGEFTMPEGQGSTSPGPASGTDAGRETGLLKPLPVIAATGGASGTGGRRSSSAGGGNGDGSGGGGPFGSLWPFGGIGGTDRKVGGAGKAGPSESSSDPGAAEEVRGRRGRYEDGGQAGDEAGAEAGGKAGVEEEDEEHVVVGEDGQKIDRAVQAKRRTSIEDPEEEDDDDDVETGEEIIVGRARGVGAGSGTGLGSGLG</sequence>
<dbReference type="GO" id="GO:0019888">
    <property type="term" value="F:protein phosphatase regulator activity"/>
    <property type="evidence" value="ECO:0007669"/>
    <property type="project" value="TreeGrafter"/>
</dbReference>
<feature type="region of interest" description="Disordered" evidence="3">
    <location>
        <begin position="525"/>
        <end position="636"/>
    </location>
</feature>
<comment type="caution">
    <text evidence="4">The sequence shown here is derived from an EMBL/GenBank/DDBJ whole genome shotgun (WGS) entry which is preliminary data.</text>
</comment>
<feature type="compositionally biased region" description="Acidic residues" evidence="3">
    <location>
        <begin position="944"/>
        <end position="954"/>
    </location>
</feature>
<feature type="compositionally biased region" description="Acidic residues" evidence="3">
    <location>
        <begin position="1090"/>
        <end position="1100"/>
    </location>
</feature>
<dbReference type="GO" id="GO:0005634">
    <property type="term" value="C:nucleus"/>
    <property type="evidence" value="ECO:0007669"/>
    <property type="project" value="TreeGrafter"/>
</dbReference>
<dbReference type="InterPro" id="IPR007587">
    <property type="entry name" value="SAPS"/>
</dbReference>
<organism evidence="4 5">
    <name type="scientific">Phyllachora maydis</name>
    <dbReference type="NCBI Taxonomy" id="1825666"/>
    <lineage>
        <taxon>Eukaryota</taxon>
        <taxon>Fungi</taxon>
        <taxon>Dikarya</taxon>
        <taxon>Ascomycota</taxon>
        <taxon>Pezizomycotina</taxon>
        <taxon>Sordariomycetes</taxon>
        <taxon>Sordariomycetidae</taxon>
        <taxon>Phyllachorales</taxon>
        <taxon>Phyllachoraceae</taxon>
        <taxon>Phyllachora</taxon>
    </lineage>
</organism>
<accession>A0AAD9I2P7</accession>